<evidence type="ECO:0000313" key="2">
    <source>
        <dbReference type="Proteomes" id="UP000275408"/>
    </source>
</evidence>
<evidence type="ECO:0000313" key="1">
    <source>
        <dbReference type="EMBL" id="RMX60344.1"/>
    </source>
</evidence>
<gene>
    <name evidence="1" type="ORF">pdam_00021546</name>
</gene>
<accession>A0A3M6V3E7</accession>
<keyword evidence="2" id="KW-1185">Reference proteome</keyword>
<dbReference type="AlphaFoldDB" id="A0A3M6V3E7"/>
<protein>
    <submittedName>
        <fullName evidence="1">Uncharacterized protein</fullName>
    </submittedName>
</protein>
<dbReference type="Proteomes" id="UP000275408">
    <property type="component" value="Unassembled WGS sequence"/>
</dbReference>
<name>A0A3M6V3E7_POCDA</name>
<proteinExistence type="predicted"/>
<dbReference type="EMBL" id="RCHS01000173">
    <property type="protein sequence ID" value="RMX60344.1"/>
    <property type="molecule type" value="Genomic_DNA"/>
</dbReference>
<organism evidence="1 2">
    <name type="scientific">Pocillopora damicornis</name>
    <name type="common">Cauliflower coral</name>
    <name type="synonym">Millepora damicornis</name>
    <dbReference type="NCBI Taxonomy" id="46731"/>
    <lineage>
        <taxon>Eukaryota</taxon>
        <taxon>Metazoa</taxon>
        <taxon>Cnidaria</taxon>
        <taxon>Anthozoa</taxon>
        <taxon>Hexacorallia</taxon>
        <taxon>Scleractinia</taxon>
        <taxon>Astrocoeniina</taxon>
        <taxon>Pocilloporidae</taxon>
        <taxon>Pocillopora</taxon>
    </lineage>
</organism>
<reference evidence="1 2" key="1">
    <citation type="journal article" date="2018" name="Sci. Rep.">
        <title>Comparative analysis of the Pocillopora damicornis genome highlights role of immune system in coral evolution.</title>
        <authorList>
            <person name="Cunning R."/>
            <person name="Bay R.A."/>
            <person name="Gillette P."/>
            <person name="Baker A.C."/>
            <person name="Traylor-Knowles N."/>
        </authorList>
    </citation>
    <scope>NUCLEOTIDE SEQUENCE [LARGE SCALE GENOMIC DNA]</scope>
    <source>
        <strain evidence="1">RSMAS</strain>
        <tissue evidence="1">Whole animal</tissue>
    </source>
</reference>
<sequence>MCEKNYDVLVISESWLNSTTTDAEVEIAGYKITRLDRTKKIGGDHACGVHDKIQVVYEKLTPDGVRSEEPTKVAEEPMADDVLVNTCQTISRHSQSCFLKSEVFHWFD</sequence>
<comment type="caution">
    <text evidence="1">The sequence shown here is derived from an EMBL/GenBank/DDBJ whole genome shotgun (WGS) entry which is preliminary data.</text>
</comment>